<comment type="caution">
    <text evidence="1">The sequence shown here is derived from an EMBL/GenBank/DDBJ whole genome shotgun (WGS) entry which is preliminary data.</text>
</comment>
<evidence type="ECO:0000313" key="1">
    <source>
        <dbReference type="EMBL" id="KUJ48104.1"/>
    </source>
</evidence>
<dbReference type="Proteomes" id="UP000053246">
    <property type="component" value="Unassembled WGS sequence"/>
</dbReference>
<evidence type="ECO:0000313" key="2">
    <source>
        <dbReference type="Proteomes" id="UP000053246"/>
    </source>
</evidence>
<dbReference type="AlphaFoldDB" id="A0A9X0I6Y0"/>
<name>A0A9X0I6Y0_9ACTN</name>
<proteinExistence type="predicted"/>
<gene>
    <name evidence="1" type="ORF">ADL17_03210</name>
</gene>
<dbReference type="EMBL" id="LMWI01000001">
    <property type="protein sequence ID" value="KUJ48104.1"/>
    <property type="molecule type" value="Genomic_DNA"/>
</dbReference>
<accession>A0A9X0I6Y0</accession>
<protein>
    <submittedName>
        <fullName evidence="1">Uncharacterized protein</fullName>
    </submittedName>
</protein>
<sequence>MPGPASDALDGWDLVDQGQQLGDVVAVAAGQRRGEGDTARVGDDVVFRAWLAAVDRARTGFGPPLSARTWEPSITARDMSNCPAARSLPSSTSCSRCHTPASFQSRNLRQQVMPEPKPSSWGRYSHGIAV</sequence>
<organism evidence="1 2">
    <name type="scientific">Micromonospora maris</name>
    <dbReference type="NCBI Taxonomy" id="1003110"/>
    <lineage>
        <taxon>Bacteria</taxon>
        <taxon>Bacillati</taxon>
        <taxon>Actinomycetota</taxon>
        <taxon>Actinomycetes</taxon>
        <taxon>Micromonosporales</taxon>
        <taxon>Micromonosporaceae</taxon>
        <taxon>Micromonospora</taxon>
    </lineage>
</organism>
<reference evidence="1 2" key="1">
    <citation type="submission" date="2015-10" db="EMBL/GenBank/DDBJ databases">
        <authorList>
            <person name="Ju K.-S."/>
            <person name="Doroghazi J.R."/>
            <person name="Metcalf W.W."/>
        </authorList>
    </citation>
    <scope>NUCLEOTIDE SEQUENCE [LARGE SCALE GENOMIC DNA]</scope>
    <source>
        <strain evidence="1 2">NRRL B-24793</strain>
    </source>
</reference>
<keyword evidence="2" id="KW-1185">Reference proteome</keyword>